<evidence type="ECO:0000313" key="1">
    <source>
        <dbReference type="EMBL" id="HIQ90463.1"/>
    </source>
</evidence>
<protein>
    <submittedName>
        <fullName evidence="1">Uncharacterized protein</fullName>
    </submittedName>
</protein>
<accession>A0A9D0ZQS0</accession>
<dbReference type="Proteomes" id="UP000886786">
    <property type="component" value="Unassembled WGS sequence"/>
</dbReference>
<proteinExistence type="predicted"/>
<sequence>MSEDAKQTKGGTWIRVTTDKNGVITLEKQFARPFVEQKFVKSLKLRINNLRKK</sequence>
<name>A0A9D0ZQS0_9FIRM</name>
<reference evidence="1" key="1">
    <citation type="submission" date="2020-10" db="EMBL/GenBank/DDBJ databases">
        <authorList>
            <person name="Gilroy R."/>
        </authorList>
    </citation>
    <scope>NUCLEOTIDE SEQUENCE</scope>
    <source>
        <strain evidence="1">CHK147-3167</strain>
    </source>
</reference>
<gene>
    <name evidence="1" type="ORF">IAB27_02395</name>
</gene>
<evidence type="ECO:0000313" key="2">
    <source>
        <dbReference type="Proteomes" id="UP000886786"/>
    </source>
</evidence>
<comment type="caution">
    <text evidence="1">The sequence shown here is derived from an EMBL/GenBank/DDBJ whole genome shotgun (WGS) entry which is preliminary data.</text>
</comment>
<dbReference type="AlphaFoldDB" id="A0A9D0ZQS0"/>
<organism evidence="1 2">
    <name type="scientific">Candidatus Coprosoma intestinipullorum</name>
    <dbReference type="NCBI Taxonomy" id="2840752"/>
    <lineage>
        <taxon>Bacteria</taxon>
        <taxon>Bacillati</taxon>
        <taxon>Bacillota</taxon>
        <taxon>Bacillota incertae sedis</taxon>
        <taxon>Candidatus Coprosoma</taxon>
    </lineage>
</organism>
<reference evidence="1" key="2">
    <citation type="journal article" date="2021" name="PeerJ">
        <title>Extensive microbial diversity within the chicken gut microbiome revealed by metagenomics and culture.</title>
        <authorList>
            <person name="Gilroy R."/>
            <person name="Ravi A."/>
            <person name="Getino M."/>
            <person name="Pursley I."/>
            <person name="Horton D.L."/>
            <person name="Alikhan N.F."/>
            <person name="Baker D."/>
            <person name="Gharbi K."/>
            <person name="Hall N."/>
            <person name="Watson M."/>
            <person name="Adriaenssens E.M."/>
            <person name="Foster-Nyarko E."/>
            <person name="Jarju S."/>
            <person name="Secka A."/>
            <person name="Antonio M."/>
            <person name="Oren A."/>
            <person name="Chaudhuri R.R."/>
            <person name="La Ragione R."/>
            <person name="Hildebrand F."/>
            <person name="Pallen M.J."/>
        </authorList>
    </citation>
    <scope>NUCLEOTIDE SEQUENCE</scope>
    <source>
        <strain evidence="1">CHK147-3167</strain>
    </source>
</reference>
<dbReference type="EMBL" id="DVFV01000042">
    <property type="protein sequence ID" value="HIQ90463.1"/>
    <property type="molecule type" value="Genomic_DNA"/>
</dbReference>